<dbReference type="AlphaFoldDB" id="A0A098BUZ6"/>
<dbReference type="SUPFAM" id="SSF46785">
    <property type="entry name" value="Winged helix' DNA-binding domain"/>
    <property type="match status" value="1"/>
</dbReference>
<dbReference type="CDD" id="cd00090">
    <property type="entry name" value="HTH_ARSR"/>
    <property type="match status" value="1"/>
</dbReference>
<evidence type="ECO:0000256" key="3">
    <source>
        <dbReference type="ARBA" id="ARBA00023163"/>
    </source>
</evidence>
<evidence type="ECO:0000256" key="4">
    <source>
        <dbReference type="SAM" id="MobiDB-lite"/>
    </source>
</evidence>
<dbReference type="PROSITE" id="PS50987">
    <property type="entry name" value="HTH_ARSR_2"/>
    <property type="match status" value="1"/>
</dbReference>
<reference evidence="5 6" key="1">
    <citation type="journal article" date="2014" name="Genome Announc.">
        <title>Draft Genome Sequence of Propane- and Butane-Oxidizing Actinobacterium Rhodococcus ruber IEGM 231.</title>
        <authorList>
            <person name="Ivshina I.B."/>
            <person name="Kuyukina M.S."/>
            <person name="Krivoruchko A.V."/>
            <person name="Barbe V."/>
            <person name="Fischer C."/>
        </authorList>
    </citation>
    <scope>NUCLEOTIDE SEQUENCE [LARGE SCALE GENOMIC DNA]</scope>
</reference>
<dbReference type="SMART" id="SM00418">
    <property type="entry name" value="HTH_ARSR"/>
    <property type="match status" value="1"/>
</dbReference>
<dbReference type="eggNOG" id="COG0640">
    <property type="taxonomic scope" value="Bacteria"/>
</dbReference>
<dbReference type="InterPro" id="IPR036390">
    <property type="entry name" value="WH_DNA-bd_sf"/>
</dbReference>
<evidence type="ECO:0000313" key="6">
    <source>
        <dbReference type="Proteomes" id="UP000042997"/>
    </source>
</evidence>
<feature type="region of interest" description="Disordered" evidence="4">
    <location>
        <begin position="1"/>
        <end position="47"/>
    </location>
</feature>
<evidence type="ECO:0000256" key="2">
    <source>
        <dbReference type="ARBA" id="ARBA00023125"/>
    </source>
</evidence>
<dbReference type="InterPro" id="IPR001845">
    <property type="entry name" value="HTH_ArsR_DNA-bd_dom"/>
</dbReference>
<dbReference type="Pfam" id="PF01022">
    <property type="entry name" value="HTH_5"/>
    <property type="match status" value="1"/>
</dbReference>
<gene>
    <name evidence="5" type="ORF">RHRU231_850006</name>
</gene>
<dbReference type="EMBL" id="CCSD01000100">
    <property type="protein sequence ID" value="CDZ91546.1"/>
    <property type="molecule type" value="Genomic_DNA"/>
</dbReference>
<protein>
    <submittedName>
        <fullName evidence="5">ArsR family transcriptional regulator (Modular protein)</fullName>
    </submittedName>
</protein>
<dbReference type="InterPro" id="IPR036388">
    <property type="entry name" value="WH-like_DNA-bd_sf"/>
</dbReference>
<dbReference type="NCBIfam" id="NF033788">
    <property type="entry name" value="HTH_metalloreg"/>
    <property type="match status" value="1"/>
</dbReference>
<dbReference type="PRINTS" id="PR00778">
    <property type="entry name" value="HTHARSR"/>
</dbReference>
<accession>A0A098BUZ6</accession>
<dbReference type="Proteomes" id="UP000042997">
    <property type="component" value="Unassembled WGS sequence"/>
</dbReference>
<name>A0A098BUZ6_9NOCA</name>
<dbReference type="InterPro" id="IPR051081">
    <property type="entry name" value="HTH_MetalResp_TranReg"/>
</dbReference>
<organism evidence="5 6">
    <name type="scientific">Rhodococcus ruber</name>
    <dbReference type="NCBI Taxonomy" id="1830"/>
    <lineage>
        <taxon>Bacteria</taxon>
        <taxon>Bacillati</taxon>
        <taxon>Actinomycetota</taxon>
        <taxon>Actinomycetes</taxon>
        <taxon>Mycobacteriales</taxon>
        <taxon>Nocardiaceae</taxon>
        <taxon>Rhodococcus</taxon>
    </lineage>
</organism>
<feature type="compositionally biased region" description="Low complexity" evidence="4">
    <location>
        <begin position="15"/>
        <end position="27"/>
    </location>
</feature>
<dbReference type="Gene3D" id="1.10.10.10">
    <property type="entry name" value="Winged helix-like DNA-binding domain superfamily/Winged helix DNA-binding domain"/>
    <property type="match status" value="1"/>
</dbReference>
<evidence type="ECO:0000256" key="1">
    <source>
        <dbReference type="ARBA" id="ARBA00023015"/>
    </source>
</evidence>
<dbReference type="GO" id="GO:0003677">
    <property type="term" value="F:DNA binding"/>
    <property type="evidence" value="ECO:0007669"/>
    <property type="project" value="UniProtKB-KW"/>
</dbReference>
<dbReference type="GO" id="GO:0003700">
    <property type="term" value="F:DNA-binding transcription factor activity"/>
    <property type="evidence" value="ECO:0007669"/>
    <property type="project" value="InterPro"/>
</dbReference>
<proteinExistence type="predicted"/>
<sequence length="172" mass="18769">MRGLDLPEGRPLSGTAADDTSTLAALAPRPRSGTPLPPDRHTYTRHPTLGGVMEQDIAAQLQELHARVCKAIADPKRLLIINELRDGELSVGDLCEALGFSQSNASQHLSVLRERGIVNARRSGNNVFYSLRSRKIVQAVDLLREFLAEDLADQANLRGALDGRKVDLGLDR</sequence>
<dbReference type="PANTHER" id="PTHR33154">
    <property type="entry name" value="TRANSCRIPTIONAL REGULATOR, ARSR FAMILY"/>
    <property type="match status" value="1"/>
</dbReference>
<keyword evidence="1" id="KW-0805">Transcription regulation</keyword>
<dbReference type="InterPro" id="IPR011991">
    <property type="entry name" value="ArsR-like_HTH"/>
</dbReference>
<evidence type="ECO:0000313" key="5">
    <source>
        <dbReference type="EMBL" id="CDZ91546.1"/>
    </source>
</evidence>
<keyword evidence="2" id="KW-0238">DNA-binding</keyword>
<dbReference type="PANTHER" id="PTHR33154:SF28">
    <property type="entry name" value="HTH-TYPE TRANSCRIPTIONAL REGULATOR YGAV-RELATED"/>
    <property type="match status" value="1"/>
</dbReference>
<keyword evidence="3" id="KW-0804">Transcription</keyword>